<evidence type="ECO:0000313" key="6">
    <source>
        <dbReference type="Proteomes" id="UP000186469"/>
    </source>
</evidence>
<organism evidence="5 6">
    <name type="scientific">Desulfovibrio litoralis DSM 11393</name>
    <dbReference type="NCBI Taxonomy" id="1121455"/>
    <lineage>
        <taxon>Bacteria</taxon>
        <taxon>Pseudomonadati</taxon>
        <taxon>Thermodesulfobacteriota</taxon>
        <taxon>Desulfovibrionia</taxon>
        <taxon>Desulfovibrionales</taxon>
        <taxon>Desulfovibrionaceae</taxon>
        <taxon>Desulfovibrio</taxon>
    </lineage>
</organism>
<protein>
    <submittedName>
        <fullName evidence="5">Hemerythrin-like metal-binding domain protein</fullName>
    </submittedName>
</protein>
<feature type="domain" description="Hemerythrin-like" evidence="4">
    <location>
        <begin position="16"/>
        <end position="125"/>
    </location>
</feature>
<sequence>MPQKLMIIWSEQWELGIGIIDEQHRGIASLINTLFYFISTKKAEAMIVLIMNAVSRYIALHSKTEEDLLIQTKYRYAEEHANSHAKFAKELRARMQELIDSGVYTVAAENFMVFLRDYWTQHICKADPCYVAHLKEYFGHEPKQCL</sequence>
<dbReference type="InterPro" id="IPR050669">
    <property type="entry name" value="Hemerythrin"/>
</dbReference>
<dbReference type="EMBL" id="FRDI01000006">
    <property type="protein sequence ID" value="SHN64643.1"/>
    <property type="molecule type" value="Genomic_DNA"/>
</dbReference>
<dbReference type="Pfam" id="PF01814">
    <property type="entry name" value="Hemerythrin"/>
    <property type="match status" value="1"/>
</dbReference>
<evidence type="ECO:0000259" key="4">
    <source>
        <dbReference type="Pfam" id="PF01814"/>
    </source>
</evidence>
<dbReference type="InterPro" id="IPR035938">
    <property type="entry name" value="Hemerythrin-like_sf"/>
</dbReference>
<dbReference type="STRING" id="1121455.SAMN02745728_01445"/>
<evidence type="ECO:0000256" key="1">
    <source>
        <dbReference type="ARBA" id="ARBA00010587"/>
    </source>
</evidence>
<dbReference type="SUPFAM" id="SSF47188">
    <property type="entry name" value="Hemerythrin-like"/>
    <property type="match status" value="1"/>
</dbReference>
<evidence type="ECO:0000313" key="5">
    <source>
        <dbReference type="EMBL" id="SHN64643.1"/>
    </source>
</evidence>
<gene>
    <name evidence="5" type="ORF">SAMN02745728_01445</name>
</gene>
<dbReference type="PANTHER" id="PTHR37164:SF1">
    <property type="entry name" value="BACTERIOHEMERYTHRIN"/>
    <property type="match status" value="1"/>
</dbReference>
<keyword evidence="6" id="KW-1185">Reference proteome</keyword>
<dbReference type="AlphaFoldDB" id="A0A1M7T1N9"/>
<dbReference type="Gene3D" id="1.20.120.50">
    <property type="entry name" value="Hemerythrin-like"/>
    <property type="match status" value="1"/>
</dbReference>
<dbReference type="PANTHER" id="PTHR37164">
    <property type="entry name" value="BACTERIOHEMERYTHRIN"/>
    <property type="match status" value="1"/>
</dbReference>
<dbReference type="RefSeq" id="WP_072697136.1">
    <property type="nucleotide sequence ID" value="NZ_FRDI01000006.1"/>
</dbReference>
<dbReference type="InterPro" id="IPR012312">
    <property type="entry name" value="Hemerythrin-like"/>
</dbReference>
<reference evidence="5 6" key="1">
    <citation type="submission" date="2016-12" db="EMBL/GenBank/DDBJ databases">
        <authorList>
            <person name="Song W.-J."/>
            <person name="Kurnit D.M."/>
        </authorList>
    </citation>
    <scope>NUCLEOTIDE SEQUENCE [LARGE SCALE GENOMIC DNA]</scope>
    <source>
        <strain evidence="5 6">DSM 11393</strain>
    </source>
</reference>
<accession>A0A1M7T1N9</accession>
<comment type="similarity">
    <text evidence="1">Belongs to the hemerythrin family.</text>
</comment>
<name>A0A1M7T1N9_9BACT</name>
<keyword evidence="2" id="KW-0479">Metal-binding</keyword>
<dbReference type="GO" id="GO:0046872">
    <property type="term" value="F:metal ion binding"/>
    <property type="evidence" value="ECO:0007669"/>
    <property type="project" value="UniProtKB-KW"/>
</dbReference>
<dbReference type="OrthoDB" id="9765238at2"/>
<dbReference type="CDD" id="cd12107">
    <property type="entry name" value="Hemerythrin"/>
    <property type="match status" value="1"/>
</dbReference>
<keyword evidence="3" id="KW-0408">Iron</keyword>
<dbReference type="Proteomes" id="UP000186469">
    <property type="component" value="Unassembled WGS sequence"/>
</dbReference>
<evidence type="ECO:0000256" key="3">
    <source>
        <dbReference type="ARBA" id="ARBA00023004"/>
    </source>
</evidence>
<dbReference type="NCBIfam" id="TIGR02481">
    <property type="entry name" value="hemeryth_dom"/>
    <property type="match status" value="1"/>
</dbReference>
<dbReference type="InterPro" id="IPR012827">
    <property type="entry name" value="Hemerythrin_metal-bd"/>
</dbReference>
<proteinExistence type="inferred from homology"/>
<evidence type="ECO:0000256" key="2">
    <source>
        <dbReference type="ARBA" id="ARBA00022723"/>
    </source>
</evidence>